<keyword evidence="2 4" id="KW-0238">DNA-binding</keyword>
<keyword evidence="3" id="KW-0804">Transcription</keyword>
<gene>
    <name evidence="6" type="ORF">ERS450000_01605</name>
</gene>
<dbReference type="InterPro" id="IPR001647">
    <property type="entry name" value="HTH_TetR"/>
</dbReference>
<accession>A0A0H5P0L7</accession>
<evidence type="ECO:0000313" key="7">
    <source>
        <dbReference type="Proteomes" id="UP000057820"/>
    </source>
</evidence>
<feature type="DNA-binding region" description="H-T-H motif" evidence="4">
    <location>
        <begin position="35"/>
        <end position="54"/>
    </location>
</feature>
<dbReference type="PANTHER" id="PTHR30055">
    <property type="entry name" value="HTH-TYPE TRANSCRIPTIONAL REGULATOR RUTR"/>
    <property type="match status" value="1"/>
</dbReference>
<dbReference type="SUPFAM" id="SSF46689">
    <property type="entry name" value="Homeodomain-like"/>
    <property type="match status" value="1"/>
</dbReference>
<dbReference type="GO" id="GO:0000976">
    <property type="term" value="F:transcription cis-regulatory region binding"/>
    <property type="evidence" value="ECO:0007669"/>
    <property type="project" value="TreeGrafter"/>
</dbReference>
<dbReference type="KEGG" id="nfr:ERS450000_01605"/>
<dbReference type="InterPro" id="IPR050109">
    <property type="entry name" value="HTH-type_TetR-like_transc_reg"/>
</dbReference>
<evidence type="ECO:0000256" key="1">
    <source>
        <dbReference type="ARBA" id="ARBA00023015"/>
    </source>
</evidence>
<dbReference type="Proteomes" id="UP000057820">
    <property type="component" value="Chromosome 1"/>
</dbReference>
<name>A0A0H5P0L7_NOCFR</name>
<dbReference type="RefSeq" id="WP_228786976.1">
    <property type="nucleotide sequence ID" value="NZ_CAACYE020000001.1"/>
</dbReference>
<dbReference type="SUPFAM" id="SSF48498">
    <property type="entry name" value="Tetracyclin repressor-like, C-terminal domain"/>
    <property type="match status" value="1"/>
</dbReference>
<dbReference type="EMBL" id="LN868938">
    <property type="protein sequence ID" value="CRY75956.1"/>
    <property type="molecule type" value="Genomic_DNA"/>
</dbReference>
<dbReference type="InterPro" id="IPR036271">
    <property type="entry name" value="Tet_transcr_reg_TetR-rel_C_sf"/>
</dbReference>
<evidence type="ECO:0000256" key="4">
    <source>
        <dbReference type="PROSITE-ProRule" id="PRU00335"/>
    </source>
</evidence>
<dbReference type="InterPro" id="IPR011075">
    <property type="entry name" value="TetR_C"/>
</dbReference>
<dbReference type="PANTHER" id="PTHR30055:SF148">
    <property type="entry name" value="TETR-FAMILY TRANSCRIPTIONAL REGULATOR"/>
    <property type="match status" value="1"/>
</dbReference>
<organism evidence="6 7">
    <name type="scientific">Nocardia farcinica</name>
    <dbReference type="NCBI Taxonomy" id="37329"/>
    <lineage>
        <taxon>Bacteria</taxon>
        <taxon>Bacillati</taxon>
        <taxon>Actinomycetota</taxon>
        <taxon>Actinomycetes</taxon>
        <taxon>Mycobacteriales</taxon>
        <taxon>Nocardiaceae</taxon>
        <taxon>Nocardia</taxon>
    </lineage>
</organism>
<keyword evidence="1" id="KW-0805">Transcription regulation</keyword>
<evidence type="ECO:0000259" key="5">
    <source>
        <dbReference type="PROSITE" id="PS50977"/>
    </source>
</evidence>
<protein>
    <submittedName>
        <fullName evidence="6">Bacterial regulatory proteins, tetR family</fullName>
    </submittedName>
</protein>
<dbReference type="AlphaFoldDB" id="A0A0H5P0L7"/>
<sequence>METTKRPGGRSARVRAAVRQATLDELVAHGYAGLTIDNVAQRSGVHKTTVYRRWGSPAGLVADALELAAEEAWPLPDTGDLTADLRALTAAVHTGFTDPDAGPVATAFVTAALQNPDAATALRAFYRARHHQSAEIVRRAVARGELGPEVDPEAVVRYAIAPVFHRLLITHEPVDETLTRHAADTAIAAARAGLLDRAPGRS</sequence>
<evidence type="ECO:0000256" key="2">
    <source>
        <dbReference type="ARBA" id="ARBA00023125"/>
    </source>
</evidence>
<proteinExistence type="predicted"/>
<dbReference type="Pfam" id="PF00440">
    <property type="entry name" value="TetR_N"/>
    <property type="match status" value="1"/>
</dbReference>
<feature type="domain" description="HTH tetR-type" evidence="5">
    <location>
        <begin position="12"/>
        <end position="72"/>
    </location>
</feature>
<reference evidence="7" key="1">
    <citation type="submission" date="2015-03" db="EMBL/GenBank/DDBJ databases">
        <authorList>
            <consortium name="Pathogen Informatics"/>
        </authorList>
    </citation>
    <scope>NUCLEOTIDE SEQUENCE [LARGE SCALE GENOMIC DNA]</scope>
    <source>
        <strain evidence="7">NCTC11134</strain>
    </source>
</reference>
<dbReference type="PROSITE" id="PS50977">
    <property type="entry name" value="HTH_TETR_2"/>
    <property type="match status" value="1"/>
</dbReference>
<dbReference type="InterPro" id="IPR009057">
    <property type="entry name" value="Homeodomain-like_sf"/>
</dbReference>
<evidence type="ECO:0000256" key="3">
    <source>
        <dbReference type="ARBA" id="ARBA00023163"/>
    </source>
</evidence>
<evidence type="ECO:0000313" key="6">
    <source>
        <dbReference type="EMBL" id="CRY75956.1"/>
    </source>
</evidence>
<dbReference type="Pfam" id="PF16859">
    <property type="entry name" value="TetR_C_11"/>
    <property type="match status" value="1"/>
</dbReference>
<dbReference type="Gene3D" id="1.10.10.60">
    <property type="entry name" value="Homeodomain-like"/>
    <property type="match status" value="1"/>
</dbReference>
<dbReference type="Gene3D" id="1.10.357.10">
    <property type="entry name" value="Tetracycline Repressor, domain 2"/>
    <property type="match status" value="1"/>
</dbReference>
<dbReference type="GO" id="GO:0003700">
    <property type="term" value="F:DNA-binding transcription factor activity"/>
    <property type="evidence" value="ECO:0007669"/>
    <property type="project" value="TreeGrafter"/>
</dbReference>